<comment type="caution">
    <text evidence="3">The sequence shown here is derived from an EMBL/GenBank/DDBJ whole genome shotgun (WGS) entry which is preliminary data.</text>
</comment>
<gene>
    <name evidence="3" type="ORF">A3Q56_01710</name>
</gene>
<evidence type="ECO:0000259" key="2">
    <source>
        <dbReference type="PROSITE" id="PS50853"/>
    </source>
</evidence>
<evidence type="ECO:0000313" key="3">
    <source>
        <dbReference type="EMBL" id="OAF70540.1"/>
    </source>
</evidence>
<dbReference type="InterPro" id="IPR050713">
    <property type="entry name" value="RTP_Phos/Ushers"/>
</dbReference>
<accession>A0A177B8Q0</accession>
<sequence length="311" mass="35677">MTEVLNVKNLKSFTNYSIHISISNRVSESNPYFIGFVKTNESIPDHIENLEIEEIGIYHIKIKWNLPLQMNGIIKKYVVRIKNKMYSETFSTILTKHDFVNLNESTTYNISVQAQNNVGLGDVSSITVDTFDLTFNENEIISIVGFENTDTGLLVKWYHNGQYTNPSDYYYVYYTENELEDLNNWTKSKPIYGVNRITLSNVKKGMKYYFVVASVDGRKNVMYSEKISFTLPAQVFKKKEKLNNQLIKEKTMADKNSTRLTNKKVSSINLMKFNEDGSFIGVYGNNKENMEPNANSTPISSNIGDSDLTKI</sequence>
<dbReference type="PANTHER" id="PTHR46957">
    <property type="entry name" value="CYTOKINE RECEPTOR"/>
    <property type="match status" value="1"/>
</dbReference>
<proteinExistence type="predicted"/>
<dbReference type="SUPFAM" id="SSF49265">
    <property type="entry name" value="Fibronectin type III"/>
    <property type="match status" value="2"/>
</dbReference>
<dbReference type="SMART" id="SM00060">
    <property type="entry name" value="FN3"/>
    <property type="match status" value="2"/>
</dbReference>
<dbReference type="PANTHER" id="PTHR46957:SF3">
    <property type="entry name" value="CYTOKINE RECEPTOR"/>
    <property type="match status" value="1"/>
</dbReference>
<feature type="compositionally biased region" description="Polar residues" evidence="1">
    <location>
        <begin position="292"/>
        <end position="304"/>
    </location>
</feature>
<dbReference type="InterPro" id="IPR036116">
    <property type="entry name" value="FN3_sf"/>
</dbReference>
<feature type="domain" description="Fibronectin type-III" evidence="2">
    <location>
        <begin position="46"/>
        <end position="137"/>
    </location>
</feature>
<dbReference type="AlphaFoldDB" id="A0A177B8Q0"/>
<evidence type="ECO:0000313" key="4">
    <source>
        <dbReference type="Proteomes" id="UP000078046"/>
    </source>
</evidence>
<dbReference type="Pfam" id="PF00041">
    <property type="entry name" value="fn3"/>
    <property type="match status" value="2"/>
</dbReference>
<feature type="region of interest" description="Disordered" evidence="1">
    <location>
        <begin position="291"/>
        <end position="311"/>
    </location>
</feature>
<dbReference type="PROSITE" id="PS50853">
    <property type="entry name" value="FN3"/>
    <property type="match status" value="1"/>
</dbReference>
<dbReference type="CDD" id="cd00063">
    <property type="entry name" value="FN3"/>
    <property type="match status" value="2"/>
</dbReference>
<dbReference type="Gene3D" id="2.60.40.10">
    <property type="entry name" value="Immunoglobulins"/>
    <property type="match status" value="2"/>
</dbReference>
<dbReference type="InterPro" id="IPR013783">
    <property type="entry name" value="Ig-like_fold"/>
</dbReference>
<dbReference type="EMBL" id="LWCA01000135">
    <property type="protein sequence ID" value="OAF70540.1"/>
    <property type="molecule type" value="Genomic_DNA"/>
</dbReference>
<name>A0A177B8Q0_9BILA</name>
<organism evidence="3 4">
    <name type="scientific">Intoshia linei</name>
    <dbReference type="NCBI Taxonomy" id="1819745"/>
    <lineage>
        <taxon>Eukaryota</taxon>
        <taxon>Metazoa</taxon>
        <taxon>Spiralia</taxon>
        <taxon>Lophotrochozoa</taxon>
        <taxon>Mesozoa</taxon>
        <taxon>Orthonectida</taxon>
        <taxon>Rhopaluridae</taxon>
        <taxon>Intoshia</taxon>
    </lineage>
</organism>
<protein>
    <recommendedName>
        <fullName evidence="2">Fibronectin type-III domain-containing protein</fullName>
    </recommendedName>
</protein>
<dbReference type="Proteomes" id="UP000078046">
    <property type="component" value="Unassembled WGS sequence"/>
</dbReference>
<reference evidence="3 4" key="1">
    <citation type="submission" date="2016-04" db="EMBL/GenBank/DDBJ databases">
        <title>The genome of Intoshia linei affirms orthonectids as highly simplified spiralians.</title>
        <authorList>
            <person name="Mikhailov K.V."/>
            <person name="Slusarev G.S."/>
            <person name="Nikitin M.A."/>
            <person name="Logacheva M.D."/>
            <person name="Penin A."/>
            <person name="Aleoshin V."/>
            <person name="Panchin Y.V."/>
        </authorList>
    </citation>
    <scope>NUCLEOTIDE SEQUENCE [LARGE SCALE GENOMIC DNA]</scope>
    <source>
        <strain evidence="3">Intl2013</strain>
        <tissue evidence="3">Whole animal</tissue>
    </source>
</reference>
<keyword evidence="4" id="KW-1185">Reference proteome</keyword>
<dbReference type="InterPro" id="IPR003961">
    <property type="entry name" value="FN3_dom"/>
</dbReference>
<evidence type="ECO:0000256" key="1">
    <source>
        <dbReference type="SAM" id="MobiDB-lite"/>
    </source>
</evidence>
<dbReference type="OrthoDB" id="10253954at2759"/>
<dbReference type="GO" id="GO:0016020">
    <property type="term" value="C:membrane"/>
    <property type="evidence" value="ECO:0007669"/>
    <property type="project" value="UniProtKB-SubCell"/>
</dbReference>